<dbReference type="SUPFAM" id="SSF48179">
    <property type="entry name" value="6-phosphogluconate dehydrogenase C-terminal domain-like"/>
    <property type="match status" value="1"/>
</dbReference>
<dbReference type="InterPro" id="IPR036291">
    <property type="entry name" value="NAD(P)-bd_dom_sf"/>
</dbReference>
<feature type="domain" description="Mannitol dehydrogenase N-terminal" evidence="3">
    <location>
        <begin position="13"/>
        <end position="192"/>
    </location>
</feature>
<dbReference type="InterPro" id="IPR000669">
    <property type="entry name" value="Mannitol_DH"/>
</dbReference>
<evidence type="ECO:0000256" key="2">
    <source>
        <dbReference type="ARBA" id="ARBA00048615"/>
    </source>
</evidence>
<proteinExistence type="predicted"/>
<comment type="catalytic activity">
    <reaction evidence="2">
        <text>D-mannitol 1-phosphate + NAD(+) = beta-D-fructose 6-phosphate + NADH + H(+)</text>
        <dbReference type="Rhea" id="RHEA:19661"/>
        <dbReference type="ChEBI" id="CHEBI:15378"/>
        <dbReference type="ChEBI" id="CHEBI:57540"/>
        <dbReference type="ChEBI" id="CHEBI:57634"/>
        <dbReference type="ChEBI" id="CHEBI:57945"/>
        <dbReference type="ChEBI" id="CHEBI:61381"/>
        <dbReference type="EC" id="1.1.1.17"/>
    </reaction>
</comment>
<dbReference type="Gene3D" id="3.40.50.720">
    <property type="entry name" value="NAD(P)-binding Rossmann-like Domain"/>
    <property type="match status" value="1"/>
</dbReference>
<dbReference type="InterPro" id="IPR013328">
    <property type="entry name" value="6PGD_dom2"/>
</dbReference>
<accession>A0A3E2VWJ0</accession>
<dbReference type="GO" id="GO:0019592">
    <property type="term" value="P:mannitol catabolic process"/>
    <property type="evidence" value="ECO:0007669"/>
    <property type="project" value="TreeGrafter"/>
</dbReference>
<evidence type="ECO:0000313" key="4">
    <source>
        <dbReference type="EMBL" id="RGC15187.1"/>
    </source>
</evidence>
<dbReference type="Proteomes" id="UP000260025">
    <property type="component" value="Unassembled WGS sequence"/>
</dbReference>
<dbReference type="GO" id="GO:0008926">
    <property type="term" value="F:mannitol-1-phosphate 5-dehydrogenase activity"/>
    <property type="evidence" value="ECO:0007669"/>
    <property type="project" value="UniProtKB-EC"/>
</dbReference>
<dbReference type="OrthoDB" id="271711at2"/>
<sequence>MEGVSSMKQGKLVVHFGAGALGRGLVVPMLYESGCRIVLADTNVQLIDGMRATKAYTLDVSDDEQQRLHTIKIDDIVSPVTDEKVLLAYLHICDIVTTSVRRENLIHVAKVLSKAWGTERNTQRMVLCCENVEGVGAYFHSLLTDCATNKCQRENLSAIRVPDTIVDRICATGASIMEITSESFHECSVDAAVIEDTGIACIPSISNIRSHFYRKRYLLNTYADAMAFLALDKNHTYLYEAAMDEEIQNSLHPYICLLMQLLESKYGIGFKESKQWFQLYRKRLSNPQIPRELHTVARSLWNKMTLSERFICPLVELIALDIDIRDGLSVIREIVNTEAEKEGLTDDRVHQKLQDLWCGTAYGRKLFEMFLALE</sequence>
<dbReference type="PANTHER" id="PTHR30524:SF0">
    <property type="entry name" value="ALTRONATE OXIDOREDUCTASE-RELATED"/>
    <property type="match status" value="1"/>
</dbReference>
<name>A0A3E2VWJ0_CLOIN</name>
<dbReference type="AlphaFoldDB" id="A0A3E2VWJ0"/>
<dbReference type="RefSeq" id="WP_117443305.1">
    <property type="nucleotide sequence ID" value="NZ_QVEV01000015.1"/>
</dbReference>
<dbReference type="Pfam" id="PF01232">
    <property type="entry name" value="Mannitol_dh"/>
    <property type="match status" value="1"/>
</dbReference>
<evidence type="ECO:0000256" key="1">
    <source>
        <dbReference type="ARBA" id="ARBA00023002"/>
    </source>
</evidence>
<keyword evidence="1" id="KW-0560">Oxidoreductase</keyword>
<dbReference type="Gene3D" id="1.10.1040.10">
    <property type="entry name" value="N-(1-d-carboxylethyl)-l-norvaline Dehydrogenase, domain 2"/>
    <property type="match status" value="1"/>
</dbReference>
<reference evidence="4 5" key="1">
    <citation type="submission" date="2018-08" db="EMBL/GenBank/DDBJ databases">
        <title>A genome reference for cultivated species of the human gut microbiota.</title>
        <authorList>
            <person name="Zou Y."/>
            <person name="Xue W."/>
            <person name="Luo G."/>
        </authorList>
    </citation>
    <scope>NUCLEOTIDE SEQUENCE [LARGE SCALE GENOMIC DNA]</scope>
    <source>
        <strain evidence="4 5">OF01-2LB</strain>
    </source>
</reference>
<dbReference type="PRINTS" id="PR00084">
    <property type="entry name" value="MTLDHDRGNASE"/>
</dbReference>
<dbReference type="GO" id="GO:0005829">
    <property type="term" value="C:cytosol"/>
    <property type="evidence" value="ECO:0007669"/>
    <property type="project" value="TreeGrafter"/>
</dbReference>
<dbReference type="InterPro" id="IPR008927">
    <property type="entry name" value="6-PGluconate_DH-like_C_sf"/>
</dbReference>
<dbReference type="PANTHER" id="PTHR30524">
    <property type="entry name" value="MANNITOL-1-PHOSPHATE 5-DEHYDROGENASE"/>
    <property type="match status" value="1"/>
</dbReference>
<protein>
    <submittedName>
        <fullName evidence="4">Mannitol dehydrogenase</fullName>
    </submittedName>
</protein>
<dbReference type="InterPro" id="IPR013131">
    <property type="entry name" value="Mannitol_DH_N"/>
</dbReference>
<comment type="caution">
    <text evidence="4">The sequence shown here is derived from an EMBL/GenBank/DDBJ whole genome shotgun (WGS) entry which is preliminary data.</text>
</comment>
<gene>
    <name evidence="4" type="ORF">DXA38_11530</name>
</gene>
<evidence type="ECO:0000259" key="3">
    <source>
        <dbReference type="Pfam" id="PF01232"/>
    </source>
</evidence>
<dbReference type="SUPFAM" id="SSF51735">
    <property type="entry name" value="NAD(P)-binding Rossmann-fold domains"/>
    <property type="match status" value="1"/>
</dbReference>
<dbReference type="EMBL" id="QVEV01000015">
    <property type="protein sequence ID" value="RGC15187.1"/>
    <property type="molecule type" value="Genomic_DNA"/>
</dbReference>
<evidence type="ECO:0000313" key="5">
    <source>
        <dbReference type="Proteomes" id="UP000260025"/>
    </source>
</evidence>
<organism evidence="4 5">
    <name type="scientific">Clostridium innocuum</name>
    <dbReference type="NCBI Taxonomy" id="1522"/>
    <lineage>
        <taxon>Bacteria</taxon>
        <taxon>Bacillati</taxon>
        <taxon>Bacillota</taxon>
        <taxon>Clostridia</taxon>
        <taxon>Eubacteriales</taxon>
        <taxon>Clostridiaceae</taxon>
        <taxon>Clostridium</taxon>
    </lineage>
</organism>